<organism evidence="2 3">
    <name type="scientific">Paramecium sonneborni</name>
    <dbReference type="NCBI Taxonomy" id="65129"/>
    <lineage>
        <taxon>Eukaryota</taxon>
        <taxon>Sar</taxon>
        <taxon>Alveolata</taxon>
        <taxon>Ciliophora</taxon>
        <taxon>Intramacronucleata</taxon>
        <taxon>Oligohymenophorea</taxon>
        <taxon>Peniculida</taxon>
        <taxon>Parameciidae</taxon>
        <taxon>Paramecium</taxon>
    </lineage>
</organism>
<feature type="signal peptide" evidence="1">
    <location>
        <begin position="1"/>
        <end position="17"/>
    </location>
</feature>
<evidence type="ECO:0000256" key="1">
    <source>
        <dbReference type="SAM" id="SignalP"/>
    </source>
</evidence>
<reference evidence="2" key="1">
    <citation type="submission" date="2021-01" db="EMBL/GenBank/DDBJ databases">
        <authorList>
            <consortium name="Genoscope - CEA"/>
            <person name="William W."/>
        </authorList>
    </citation>
    <scope>NUCLEOTIDE SEQUENCE</scope>
</reference>
<proteinExistence type="predicted"/>
<comment type="caution">
    <text evidence="2">The sequence shown here is derived from an EMBL/GenBank/DDBJ whole genome shotgun (WGS) entry which is preliminary data.</text>
</comment>
<evidence type="ECO:0000313" key="2">
    <source>
        <dbReference type="EMBL" id="CAD8084022.1"/>
    </source>
</evidence>
<sequence>MVAIAFLMLAIFQQLFTQLELFFRRGGNDLNNFFKEVDTKFDKATTCQSIQRYYRLDESDQLDWNAQLLNMLMIVISTLRKYLSNVQEQF</sequence>
<protein>
    <submittedName>
        <fullName evidence="2">Uncharacterized protein</fullName>
    </submittedName>
</protein>
<dbReference type="Proteomes" id="UP000692954">
    <property type="component" value="Unassembled WGS sequence"/>
</dbReference>
<accession>A0A8S1MXV4</accession>
<dbReference type="EMBL" id="CAJJDN010000046">
    <property type="protein sequence ID" value="CAD8084022.1"/>
    <property type="molecule type" value="Genomic_DNA"/>
</dbReference>
<dbReference type="AlphaFoldDB" id="A0A8S1MXV4"/>
<keyword evidence="1" id="KW-0732">Signal</keyword>
<keyword evidence="3" id="KW-1185">Reference proteome</keyword>
<feature type="chain" id="PRO_5035716382" evidence="1">
    <location>
        <begin position="18"/>
        <end position="90"/>
    </location>
</feature>
<evidence type="ECO:0000313" key="3">
    <source>
        <dbReference type="Proteomes" id="UP000692954"/>
    </source>
</evidence>
<name>A0A8S1MXV4_9CILI</name>
<gene>
    <name evidence="2" type="ORF">PSON_ATCC_30995.1.T0460035</name>
</gene>